<dbReference type="Proteomes" id="UP000324800">
    <property type="component" value="Unassembled WGS sequence"/>
</dbReference>
<dbReference type="EMBL" id="SNRW01001632">
    <property type="protein sequence ID" value="KAA6395635.1"/>
    <property type="molecule type" value="Genomic_DNA"/>
</dbReference>
<dbReference type="InterPro" id="IPR016534">
    <property type="entry name" value="VPS16"/>
</dbReference>
<dbReference type="GO" id="GO:0005765">
    <property type="term" value="C:lysosomal membrane"/>
    <property type="evidence" value="ECO:0007669"/>
    <property type="project" value="TreeGrafter"/>
</dbReference>
<comment type="caution">
    <text evidence="3">The sequence shown here is derived from an EMBL/GenBank/DDBJ whole genome shotgun (WGS) entry which is preliminary data.</text>
</comment>
<protein>
    <submittedName>
        <fullName evidence="3">Uncharacterized protein</fullName>
    </submittedName>
</protein>
<feature type="compositionally biased region" description="Basic residues" evidence="2">
    <location>
        <begin position="395"/>
        <end position="404"/>
    </location>
</feature>
<keyword evidence="1" id="KW-0175">Coiled coil</keyword>
<evidence type="ECO:0000256" key="2">
    <source>
        <dbReference type="SAM" id="MobiDB-lite"/>
    </source>
</evidence>
<gene>
    <name evidence="3" type="ORF">EZS28_008838</name>
</gene>
<organism evidence="3 4">
    <name type="scientific">Streblomastix strix</name>
    <dbReference type="NCBI Taxonomy" id="222440"/>
    <lineage>
        <taxon>Eukaryota</taxon>
        <taxon>Metamonada</taxon>
        <taxon>Preaxostyla</taxon>
        <taxon>Oxymonadida</taxon>
        <taxon>Streblomastigidae</taxon>
        <taxon>Streblomastix</taxon>
    </lineage>
</organism>
<dbReference type="GO" id="GO:0042144">
    <property type="term" value="P:vacuole fusion, non-autophagic"/>
    <property type="evidence" value="ECO:0007669"/>
    <property type="project" value="TreeGrafter"/>
</dbReference>
<dbReference type="GO" id="GO:0006886">
    <property type="term" value="P:intracellular protein transport"/>
    <property type="evidence" value="ECO:0007669"/>
    <property type="project" value="InterPro"/>
</dbReference>
<feature type="region of interest" description="Disordered" evidence="2">
    <location>
        <begin position="837"/>
        <end position="856"/>
    </location>
</feature>
<dbReference type="GO" id="GO:0030897">
    <property type="term" value="C:HOPS complex"/>
    <property type="evidence" value="ECO:0007669"/>
    <property type="project" value="TreeGrafter"/>
</dbReference>
<feature type="region of interest" description="Disordered" evidence="2">
    <location>
        <begin position="343"/>
        <end position="376"/>
    </location>
</feature>
<dbReference type="PANTHER" id="PTHR12811:SF0">
    <property type="entry name" value="VACUOLAR PROTEIN SORTING-ASSOCIATED PROTEIN 16 HOMOLOG"/>
    <property type="match status" value="1"/>
</dbReference>
<evidence type="ECO:0000313" key="4">
    <source>
        <dbReference type="Proteomes" id="UP000324800"/>
    </source>
</evidence>
<feature type="compositionally biased region" description="Acidic residues" evidence="2">
    <location>
        <begin position="410"/>
        <end position="426"/>
    </location>
</feature>
<evidence type="ECO:0000313" key="3">
    <source>
        <dbReference type="EMBL" id="KAA6395635.1"/>
    </source>
</evidence>
<proteinExistence type="predicted"/>
<dbReference type="AlphaFoldDB" id="A0A5J4WMP3"/>
<dbReference type="PANTHER" id="PTHR12811">
    <property type="entry name" value="VACUOLAR PROTEIN SORTING VPS16"/>
    <property type="match status" value="1"/>
</dbReference>
<dbReference type="GO" id="GO:0016197">
    <property type="term" value="P:endosomal transport"/>
    <property type="evidence" value="ECO:0007669"/>
    <property type="project" value="TreeGrafter"/>
</dbReference>
<evidence type="ECO:0000256" key="1">
    <source>
        <dbReference type="SAM" id="Coils"/>
    </source>
</evidence>
<feature type="coiled-coil region" evidence="1">
    <location>
        <begin position="504"/>
        <end position="531"/>
    </location>
</feature>
<dbReference type="GO" id="GO:0003779">
    <property type="term" value="F:actin binding"/>
    <property type="evidence" value="ECO:0007669"/>
    <property type="project" value="TreeGrafter"/>
</dbReference>
<accession>A0A5J4WMP3</accession>
<feature type="region of interest" description="Disordered" evidence="2">
    <location>
        <begin position="390"/>
        <end position="426"/>
    </location>
</feature>
<reference evidence="3 4" key="1">
    <citation type="submission" date="2019-03" db="EMBL/GenBank/DDBJ databases">
        <title>Single cell metagenomics reveals metabolic interactions within the superorganism composed of flagellate Streblomastix strix and complex community of Bacteroidetes bacteria on its surface.</title>
        <authorList>
            <person name="Treitli S.C."/>
            <person name="Kolisko M."/>
            <person name="Husnik F."/>
            <person name="Keeling P."/>
            <person name="Hampl V."/>
        </authorList>
    </citation>
    <scope>NUCLEOTIDE SEQUENCE [LARGE SCALE GENOMIC DNA]</scope>
    <source>
        <strain evidence="3">ST1C</strain>
    </source>
</reference>
<feature type="compositionally biased region" description="Low complexity" evidence="2">
    <location>
        <begin position="351"/>
        <end position="376"/>
    </location>
</feature>
<dbReference type="GO" id="GO:0005768">
    <property type="term" value="C:endosome"/>
    <property type="evidence" value="ECO:0007669"/>
    <property type="project" value="TreeGrafter"/>
</dbReference>
<sequence length="1157" mass="132048">MSIIGEVYQIGSRYYYAHPSTLNYGKSMSEMELLAASHGGAISIRPQALGLRNQQKTLSTMTSGGQTLGLIQTSEWQHVVAMGWTEDEILVVIFINGDIFTYNAYLDKLRTIHTTWRGKQYKQDQSQNNNNLIAGSFDLLNEDETMNENYEADLLQLEEVKSGCVYENGIVIMSTVGAVYVLGKLKGKETPTIRTIVDPHSNEYITAVIYENKEQWKNKRRRILQQQLQIFIGSTRGEITIITLDPNMYDDDAVKQIVSFSNPTQGIRISVEIKKISISPDKCNAAVLFADGIIYSKYYTPSIVLETGSEFPPDDICWCSPATIALLYNSSQAARAAAIISRKMQKRNTKQRQQTQQSQNTSNSNSFTSSSNSQTQSLSFQLSPKLGFNYDSDNKKKKQKKKNKYKDIVNDQDDDDEQEFDDQDDVDVMNDESSILVITTLKGEIQEFPFTNVLKIVPEIDGVRVYHENGLTFIGPLPNPLNQLYNSDGTASSVILKAIALQHQRTVEEKKQRYNNNIKKKIERKQNKERTQMNDEDIQIENNFDENGSEFDNEQIDLDPDISHHLRSIHGYKLIQASDICIRASTLIEEEEDDEVEQNDNEEQNQRQNEQLFDVLNIQSEKKKEQKLLLQAASLAFQFIPRFLNIRLPDDFGGYSRFSEAIRKASMELNILNSLKYKDIGIYITAVEYECFVQLILKFSFQDCKIDLILSLPCTSEVVQFLIRNEQHQLSLILCIARGNREGVLSTLISIVQRLSNIMKETFTSQSSLSPAPSPSILSYPSSPQILLSQLPNQFFQTLQIIKPFSKIQLIFLNLLKCVNIKNYSLLVGWMKEKVENQEDDQDTKNKNKEKDGKLIELKKEEMKKEIKSQIVREKMEEKELKKKNEIDSINNNKDIDDRGRQKRKSTLGFEFSKGNTEKEAQVQQTFASLPPTVVTQLQLDCAYYKESEEAFFDSIEDIQQTVGEIGSFYTKTLDQFNELCIYQLDLNYKYSPLSARITNPDEDGPFFGLSVSETIALLVNFDEEEEANEFCEKFGEKSLYDALLIQKLIGNDQWEQLYKFIDSSGIKAELVVPLVMQTGRTDRALPVAQMIKKKWNKAQVLVWIANGYSRVTQSAVKVDVEDAAKDAISKLSKDEKEKLVDFYAGTAEGFWISQNS</sequence>
<name>A0A5J4WMP3_9EUKA</name>